<organism evidence="1 2">
    <name type="scientific">Mycena maculata</name>
    <dbReference type="NCBI Taxonomy" id="230809"/>
    <lineage>
        <taxon>Eukaryota</taxon>
        <taxon>Fungi</taxon>
        <taxon>Dikarya</taxon>
        <taxon>Basidiomycota</taxon>
        <taxon>Agaricomycotina</taxon>
        <taxon>Agaricomycetes</taxon>
        <taxon>Agaricomycetidae</taxon>
        <taxon>Agaricales</taxon>
        <taxon>Marasmiineae</taxon>
        <taxon>Mycenaceae</taxon>
        <taxon>Mycena</taxon>
    </lineage>
</organism>
<evidence type="ECO:0008006" key="3">
    <source>
        <dbReference type="Google" id="ProtNLM"/>
    </source>
</evidence>
<accession>A0AAD7N871</accession>
<keyword evidence="2" id="KW-1185">Reference proteome</keyword>
<dbReference type="Proteomes" id="UP001215280">
    <property type="component" value="Unassembled WGS sequence"/>
</dbReference>
<comment type="caution">
    <text evidence="1">The sequence shown here is derived from an EMBL/GenBank/DDBJ whole genome shotgun (WGS) entry which is preliminary data.</text>
</comment>
<name>A0AAD7N871_9AGAR</name>
<reference evidence="1" key="1">
    <citation type="submission" date="2023-03" db="EMBL/GenBank/DDBJ databases">
        <title>Massive genome expansion in bonnet fungi (Mycena s.s.) driven by repeated elements and novel gene families across ecological guilds.</title>
        <authorList>
            <consortium name="Lawrence Berkeley National Laboratory"/>
            <person name="Harder C.B."/>
            <person name="Miyauchi S."/>
            <person name="Viragh M."/>
            <person name="Kuo A."/>
            <person name="Thoen E."/>
            <person name="Andreopoulos B."/>
            <person name="Lu D."/>
            <person name="Skrede I."/>
            <person name="Drula E."/>
            <person name="Henrissat B."/>
            <person name="Morin E."/>
            <person name="Kohler A."/>
            <person name="Barry K."/>
            <person name="LaButti K."/>
            <person name="Morin E."/>
            <person name="Salamov A."/>
            <person name="Lipzen A."/>
            <person name="Mereny Z."/>
            <person name="Hegedus B."/>
            <person name="Baldrian P."/>
            <person name="Stursova M."/>
            <person name="Weitz H."/>
            <person name="Taylor A."/>
            <person name="Grigoriev I.V."/>
            <person name="Nagy L.G."/>
            <person name="Martin F."/>
            <person name="Kauserud H."/>
        </authorList>
    </citation>
    <scope>NUCLEOTIDE SEQUENCE</scope>
    <source>
        <strain evidence="1">CBHHK188m</strain>
    </source>
</reference>
<evidence type="ECO:0000313" key="1">
    <source>
        <dbReference type="EMBL" id="KAJ7750127.1"/>
    </source>
</evidence>
<sequence length="481" mass="54813">MTRGYRVYRYKGYYHVRYKHCWDSYPEDLGIKVAAEIPRDPEAYRIWRDRLREELGKAFEQSSVNGSDGPTITKEQPQNDIMIEWIYEIDLDHEVFLVDSFPLFSLQNMPESEASFLDCIGVDSYGVRSYSASTPEKHRYNWKSPPPSVDNEVMSLYEARQPYPDCSELSIDELLGEAAQTLGTCEAVRIGLYEVLVNAAMRFWVVAHGTRVLESLPDRTHISGELLSMGIELVRLAFGRMLFGKAVKFNSLNAVSYSPGFPWLAPDICLRITTHLDDERNVKKNILQLVDEISRHRRPGNLAYGIIFSFFHCLIIQVDEDNRFKSTAPMQFMPSYHTTSPSTPGITAVARVAYRSLITRKLRNVRNTLPPTHFLNHVPLDVVEHIAADLGSFDLTNLCSAIPLFRPAADMLLRHPFIDDYRLLEVLPSMALDDPLQSKAFSAIHRGLFVPVLIVGEYGSSFHFHLGDEIRKVDYATGTKR</sequence>
<protein>
    <recommendedName>
        <fullName evidence="3">F-box domain-containing protein</fullName>
    </recommendedName>
</protein>
<dbReference type="AlphaFoldDB" id="A0AAD7N871"/>
<evidence type="ECO:0000313" key="2">
    <source>
        <dbReference type="Proteomes" id="UP001215280"/>
    </source>
</evidence>
<dbReference type="EMBL" id="JARJLG010000083">
    <property type="protein sequence ID" value="KAJ7750127.1"/>
    <property type="molecule type" value="Genomic_DNA"/>
</dbReference>
<gene>
    <name evidence="1" type="ORF">DFH07DRAFT_828280</name>
</gene>
<proteinExistence type="predicted"/>